<dbReference type="GO" id="GO:0016567">
    <property type="term" value="P:protein ubiquitination"/>
    <property type="evidence" value="ECO:0007669"/>
    <property type="project" value="InterPro"/>
</dbReference>
<proteinExistence type="predicted"/>
<comment type="subcellular location">
    <subcellularLocation>
        <location evidence="2">Membrane</location>
        <topology evidence="2">Multi-pass membrane protein</topology>
    </subcellularLocation>
</comment>
<evidence type="ECO:0000256" key="1">
    <source>
        <dbReference type="ARBA" id="ARBA00000900"/>
    </source>
</evidence>
<evidence type="ECO:0000313" key="14">
    <source>
        <dbReference type="EMBL" id="NOV48992.1"/>
    </source>
</evidence>
<dbReference type="EC" id="2.3.2.27" evidence="3"/>
<dbReference type="EMBL" id="GIIL01005266">
    <property type="protein sequence ID" value="NOV48992.1"/>
    <property type="molecule type" value="Transcribed_RNA"/>
</dbReference>
<feature type="domain" description="E3 Ubiquitin ligase MUL1-like" evidence="13">
    <location>
        <begin position="97"/>
        <end position="244"/>
    </location>
</feature>
<evidence type="ECO:0000256" key="11">
    <source>
        <dbReference type="ARBA" id="ARBA00023136"/>
    </source>
</evidence>
<sequence length="300" mass="33564">MDYLGEIIAIGVDTAILLLCLRQYFKQKDTIDSIQGAPTYEITNDLHDLVKNSAGGKLPYVVLRGTVKCLENPIISKNSPNVVGAVQRMTISEHIITRASAGFWSEQTRPLHVSHNVSSFALFKDNVSVEVNDALTAEILDMDIVWDHYEPSQLGMLDHIWGFFSGVRQKGLQSTEEMLREGALITGIGELSSSNGKLVLQLPRSGNPLFLTTLTKTGLVFKLSDGQTNIRMICAFLGIVGIILCGLLTRKYLDKKEKERKDLRLRDRLEKSRRERRVAARDRNLSGEQLCIVCVHNPKE</sequence>
<evidence type="ECO:0000256" key="6">
    <source>
        <dbReference type="ARBA" id="ARBA00022723"/>
    </source>
</evidence>
<keyword evidence="5 12" id="KW-0812">Transmembrane</keyword>
<dbReference type="GO" id="GO:0061630">
    <property type="term" value="F:ubiquitin protein ligase activity"/>
    <property type="evidence" value="ECO:0007669"/>
    <property type="project" value="UniProtKB-EC"/>
</dbReference>
<keyword evidence="6" id="KW-0479">Metal-binding</keyword>
<evidence type="ECO:0000256" key="8">
    <source>
        <dbReference type="ARBA" id="ARBA00022786"/>
    </source>
</evidence>
<dbReference type="Pfam" id="PF12483">
    <property type="entry name" value="GIDE"/>
    <property type="match status" value="1"/>
</dbReference>
<evidence type="ECO:0000256" key="9">
    <source>
        <dbReference type="ARBA" id="ARBA00022833"/>
    </source>
</evidence>
<name>A0A6M2DS15_XENCH</name>
<dbReference type="InterPro" id="IPR051652">
    <property type="entry name" value="MDM2_MDM4_MUL1"/>
</dbReference>
<dbReference type="PANTHER" id="PTHR12183:SF32">
    <property type="entry name" value="MITOCHONDRIAL E3 UBIQUITIN PROTEIN LIGASE 1"/>
    <property type="match status" value="1"/>
</dbReference>
<feature type="transmembrane region" description="Helical" evidence="12">
    <location>
        <begin position="230"/>
        <end position="249"/>
    </location>
</feature>
<evidence type="ECO:0000256" key="3">
    <source>
        <dbReference type="ARBA" id="ARBA00012483"/>
    </source>
</evidence>
<organism evidence="14">
    <name type="scientific">Xenopsylla cheopis</name>
    <name type="common">Oriental rat flea</name>
    <name type="synonym">Pulex cheopis</name>
    <dbReference type="NCBI Taxonomy" id="163159"/>
    <lineage>
        <taxon>Eukaryota</taxon>
        <taxon>Metazoa</taxon>
        <taxon>Ecdysozoa</taxon>
        <taxon>Arthropoda</taxon>
        <taxon>Hexapoda</taxon>
        <taxon>Insecta</taxon>
        <taxon>Pterygota</taxon>
        <taxon>Neoptera</taxon>
        <taxon>Endopterygota</taxon>
        <taxon>Siphonaptera</taxon>
        <taxon>Pulicidae</taxon>
        <taxon>Xenopsyllinae</taxon>
        <taxon>Xenopsylla</taxon>
    </lineage>
</organism>
<dbReference type="PANTHER" id="PTHR12183">
    <property type="entry name" value="MITOCHONDRIAL UBIQUITIN LIGASE ACTIVATOR OF NFKB 1"/>
    <property type="match status" value="1"/>
</dbReference>
<dbReference type="GO" id="GO:0016020">
    <property type="term" value="C:membrane"/>
    <property type="evidence" value="ECO:0007669"/>
    <property type="project" value="UniProtKB-SubCell"/>
</dbReference>
<protein>
    <recommendedName>
        <fullName evidence="3">RING-type E3 ubiquitin transferase</fullName>
        <ecNumber evidence="3">2.3.2.27</ecNumber>
    </recommendedName>
</protein>
<evidence type="ECO:0000259" key="13">
    <source>
        <dbReference type="Pfam" id="PF12483"/>
    </source>
</evidence>
<keyword evidence="10 12" id="KW-1133">Transmembrane helix</keyword>
<keyword evidence="7" id="KW-0863">Zinc-finger</keyword>
<dbReference type="GO" id="GO:0008270">
    <property type="term" value="F:zinc ion binding"/>
    <property type="evidence" value="ECO:0007669"/>
    <property type="project" value="UniProtKB-KW"/>
</dbReference>
<dbReference type="InterPro" id="IPR022170">
    <property type="entry name" value="MUL1-like"/>
</dbReference>
<evidence type="ECO:0000256" key="10">
    <source>
        <dbReference type="ARBA" id="ARBA00022989"/>
    </source>
</evidence>
<keyword evidence="11 12" id="KW-0472">Membrane</keyword>
<reference evidence="14" key="1">
    <citation type="submission" date="2020-03" db="EMBL/GenBank/DDBJ databases">
        <title>Transcriptomic Profiling of the Digestive Tract of the Rat Flea, Xenopsylla cheopis, Following Blood Feeding and Infection with Yersinia pestis.</title>
        <authorList>
            <person name="Bland D.M."/>
            <person name="Martens C.A."/>
            <person name="Virtaneva K."/>
            <person name="Kanakabandi K."/>
            <person name="Long D."/>
            <person name="Rosenke R."/>
            <person name="Saturday G.A."/>
            <person name="Hoyt F.H."/>
            <person name="Bruno D.P."/>
            <person name="Ribeiro J.M.C."/>
            <person name="Hinnebusch J."/>
        </authorList>
    </citation>
    <scope>NUCLEOTIDE SEQUENCE</scope>
</reference>
<accession>A0A6M2DS15</accession>
<evidence type="ECO:0000256" key="5">
    <source>
        <dbReference type="ARBA" id="ARBA00022692"/>
    </source>
</evidence>
<evidence type="ECO:0000256" key="7">
    <source>
        <dbReference type="ARBA" id="ARBA00022771"/>
    </source>
</evidence>
<evidence type="ECO:0000256" key="4">
    <source>
        <dbReference type="ARBA" id="ARBA00022679"/>
    </source>
</evidence>
<keyword evidence="9" id="KW-0862">Zinc</keyword>
<evidence type="ECO:0000256" key="2">
    <source>
        <dbReference type="ARBA" id="ARBA00004141"/>
    </source>
</evidence>
<evidence type="ECO:0000256" key="12">
    <source>
        <dbReference type="SAM" id="Phobius"/>
    </source>
</evidence>
<keyword evidence="4" id="KW-0808">Transferase</keyword>
<keyword evidence="8" id="KW-0833">Ubl conjugation pathway</keyword>
<comment type="catalytic activity">
    <reaction evidence="1">
        <text>S-ubiquitinyl-[E2 ubiquitin-conjugating enzyme]-L-cysteine + [acceptor protein]-L-lysine = [E2 ubiquitin-conjugating enzyme]-L-cysteine + N(6)-ubiquitinyl-[acceptor protein]-L-lysine.</text>
        <dbReference type="EC" id="2.3.2.27"/>
    </reaction>
</comment>
<dbReference type="AlphaFoldDB" id="A0A6M2DS15"/>